<keyword evidence="1" id="KW-1133">Transmembrane helix</keyword>
<accession>A0ABP4W358</accession>
<keyword evidence="1" id="KW-0472">Membrane</keyword>
<dbReference type="PRINTS" id="PR01782">
    <property type="entry name" value="MCEVIRFACTOR"/>
</dbReference>
<keyword evidence="1" id="KW-0812">Transmembrane</keyword>
<organism evidence="4 5">
    <name type="scientific">Aeromicrobium alkaliterrae</name>
    <dbReference type="NCBI Taxonomy" id="302168"/>
    <lineage>
        <taxon>Bacteria</taxon>
        <taxon>Bacillati</taxon>
        <taxon>Actinomycetota</taxon>
        <taxon>Actinomycetes</taxon>
        <taxon>Propionibacteriales</taxon>
        <taxon>Nocardioidaceae</taxon>
        <taxon>Aeromicrobium</taxon>
    </lineage>
</organism>
<evidence type="ECO:0000256" key="1">
    <source>
        <dbReference type="SAM" id="Phobius"/>
    </source>
</evidence>
<proteinExistence type="predicted"/>
<sequence>MSRFGKSFDERNKVTIAVIGLVALGLIFFGTFNSARLPLIGEGREYQAQFAEAGGLKKGTEVRVSGVKVGSVTDIELEGDVVVVTFTAKDVKLGSQTTAAVKVKTLLGQKYLAVDPGGRGDLDQAIPLERTTTPYDVTAAFSDLSENIGEIDTVQLEDSFTALADAFRDTPESVQATVAGLTDLSRTISTRDEELATLLESTSQVTETFANRNDELAALISDGNLLLTELAERRETVTALLEATASLGTQLQGLVADNTDTLQPALAQLDEVARILTNNQANLDSALAKLGPYYRVLASATGNGRWIDSYLCGLFGPDGKPQLTNDVIRDCAPVSGGGA</sequence>
<feature type="domain" description="Mammalian cell entry C-terminal" evidence="3">
    <location>
        <begin position="124"/>
        <end position="303"/>
    </location>
</feature>
<dbReference type="Pfam" id="PF11887">
    <property type="entry name" value="Mce4_CUP1"/>
    <property type="match status" value="1"/>
</dbReference>
<protein>
    <submittedName>
        <fullName evidence="4">MCE family protein</fullName>
    </submittedName>
</protein>
<evidence type="ECO:0000313" key="4">
    <source>
        <dbReference type="EMBL" id="GAA1743352.1"/>
    </source>
</evidence>
<name>A0ABP4W358_9ACTN</name>
<dbReference type="Pfam" id="PF02470">
    <property type="entry name" value="MlaD"/>
    <property type="match status" value="1"/>
</dbReference>
<feature type="transmembrane region" description="Helical" evidence="1">
    <location>
        <begin position="12"/>
        <end position="32"/>
    </location>
</feature>
<dbReference type="PANTHER" id="PTHR33371:SF18">
    <property type="entry name" value="MCE-FAMILY PROTEIN MCE3C"/>
    <property type="match status" value="1"/>
</dbReference>
<dbReference type="InterPro" id="IPR052336">
    <property type="entry name" value="MlaD_Phospholipid_Transporter"/>
</dbReference>
<comment type="caution">
    <text evidence="4">The sequence shown here is derived from an EMBL/GenBank/DDBJ whole genome shotgun (WGS) entry which is preliminary data.</text>
</comment>
<dbReference type="InterPro" id="IPR005693">
    <property type="entry name" value="Mce"/>
</dbReference>
<dbReference type="NCBIfam" id="TIGR00996">
    <property type="entry name" value="Mtu_fam_mce"/>
    <property type="match status" value="1"/>
</dbReference>
<dbReference type="InterPro" id="IPR003399">
    <property type="entry name" value="Mce/MlaD"/>
</dbReference>
<dbReference type="RefSeq" id="WP_344201919.1">
    <property type="nucleotide sequence ID" value="NZ_BAAAME010000004.1"/>
</dbReference>
<dbReference type="Proteomes" id="UP001501057">
    <property type="component" value="Unassembled WGS sequence"/>
</dbReference>
<dbReference type="PANTHER" id="PTHR33371">
    <property type="entry name" value="INTERMEMBRANE PHOSPHOLIPID TRANSPORT SYSTEM BINDING PROTEIN MLAD-RELATED"/>
    <property type="match status" value="1"/>
</dbReference>
<dbReference type="EMBL" id="BAAAME010000004">
    <property type="protein sequence ID" value="GAA1743352.1"/>
    <property type="molecule type" value="Genomic_DNA"/>
</dbReference>
<evidence type="ECO:0000313" key="5">
    <source>
        <dbReference type="Proteomes" id="UP001501057"/>
    </source>
</evidence>
<gene>
    <name evidence="4" type="ORF">GCM10009710_24270</name>
</gene>
<evidence type="ECO:0000259" key="2">
    <source>
        <dbReference type="Pfam" id="PF02470"/>
    </source>
</evidence>
<dbReference type="InterPro" id="IPR024516">
    <property type="entry name" value="Mce_C"/>
</dbReference>
<reference evidence="5" key="1">
    <citation type="journal article" date="2019" name="Int. J. Syst. Evol. Microbiol.">
        <title>The Global Catalogue of Microorganisms (GCM) 10K type strain sequencing project: providing services to taxonomists for standard genome sequencing and annotation.</title>
        <authorList>
            <consortium name="The Broad Institute Genomics Platform"/>
            <consortium name="The Broad Institute Genome Sequencing Center for Infectious Disease"/>
            <person name="Wu L."/>
            <person name="Ma J."/>
        </authorList>
    </citation>
    <scope>NUCLEOTIDE SEQUENCE [LARGE SCALE GENOMIC DNA]</scope>
    <source>
        <strain evidence="5">JCM 13518</strain>
    </source>
</reference>
<evidence type="ECO:0000259" key="3">
    <source>
        <dbReference type="Pfam" id="PF11887"/>
    </source>
</evidence>
<feature type="domain" description="Mce/MlaD" evidence="2">
    <location>
        <begin position="43"/>
        <end position="117"/>
    </location>
</feature>
<keyword evidence="5" id="KW-1185">Reference proteome</keyword>